<dbReference type="PROSITE" id="PS51900">
    <property type="entry name" value="CB"/>
    <property type="match status" value="1"/>
</dbReference>
<evidence type="ECO:0000256" key="1">
    <source>
        <dbReference type="ARBA" id="ARBA00022908"/>
    </source>
</evidence>
<keyword evidence="8" id="KW-1185">Reference proteome</keyword>
<name>A0A1H8T3U9_9EURY</name>
<dbReference type="GO" id="GO:0003677">
    <property type="term" value="F:DNA binding"/>
    <property type="evidence" value="ECO:0007669"/>
    <property type="project" value="UniProtKB-UniRule"/>
</dbReference>
<sequence length="326" mass="38125">MREQDIDQFVRQARVKKGPRKGERLAENSRQLYQRHVRTYFEWLQENGFEDWYDVKPRDIGSYLTYRLEENGSSSADVTNHAQALKRFYEWLGQDYARDKVNPAARHLEVTSYGSTETLRKKKGYEKGISDEEYQQLLDNVGSRHRERDKLIIRFLGEMGLRRAEVSKLKVDSVRLDEGRKGRLYVPDVKSSERHIPLPVGMKKDVRRWKDGGQREAYQYASQSDRLFLSERSESLSGEGINKVVKKAAENAGIQESYQDANGHERKTVTAHQLRHYFGQKMFDEDEMSLKALSEYMGHSSVDITADRYGDMNKDQVFDMLDKQFQ</sequence>
<dbReference type="PANTHER" id="PTHR30349:SF41">
    <property type="entry name" value="INTEGRASE_RECOMBINASE PROTEIN MJ0367-RELATED"/>
    <property type="match status" value="1"/>
</dbReference>
<dbReference type="InterPro" id="IPR044068">
    <property type="entry name" value="CB"/>
</dbReference>
<dbReference type="CDD" id="cd00397">
    <property type="entry name" value="DNA_BRE_C"/>
    <property type="match status" value="1"/>
</dbReference>
<dbReference type="InterPro" id="IPR004107">
    <property type="entry name" value="Integrase_SAM-like_N"/>
</dbReference>
<dbReference type="GO" id="GO:0015074">
    <property type="term" value="P:DNA integration"/>
    <property type="evidence" value="ECO:0007669"/>
    <property type="project" value="UniProtKB-KW"/>
</dbReference>
<gene>
    <name evidence="7" type="ORF">SAMN05216388_10217</name>
</gene>
<dbReference type="AlphaFoldDB" id="A0A1H8T3U9"/>
<dbReference type="InterPro" id="IPR013762">
    <property type="entry name" value="Integrase-like_cat_sf"/>
</dbReference>
<dbReference type="PROSITE" id="PS51898">
    <property type="entry name" value="TYR_RECOMBINASE"/>
    <property type="match status" value="1"/>
</dbReference>
<feature type="domain" description="Tyr recombinase" evidence="5">
    <location>
        <begin position="124"/>
        <end position="322"/>
    </location>
</feature>
<dbReference type="Gene3D" id="1.10.150.130">
    <property type="match status" value="1"/>
</dbReference>
<dbReference type="EMBL" id="FOCX01000021">
    <property type="protein sequence ID" value="SEO85213.1"/>
    <property type="molecule type" value="Genomic_DNA"/>
</dbReference>
<keyword evidence="1" id="KW-0229">DNA integration</keyword>
<dbReference type="InterPro" id="IPR050090">
    <property type="entry name" value="Tyrosine_recombinase_XerCD"/>
</dbReference>
<accession>A0A1H8T3U9</accession>
<dbReference type="Pfam" id="PF02899">
    <property type="entry name" value="Phage_int_SAM_1"/>
    <property type="match status" value="1"/>
</dbReference>
<proteinExistence type="predicted"/>
<keyword evidence="3" id="KW-0233">DNA recombination</keyword>
<evidence type="ECO:0000256" key="4">
    <source>
        <dbReference type="PROSITE-ProRule" id="PRU01248"/>
    </source>
</evidence>
<dbReference type="InterPro" id="IPR011010">
    <property type="entry name" value="DNA_brk_join_enz"/>
</dbReference>
<evidence type="ECO:0000256" key="2">
    <source>
        <dbReference type="ARBA" id="ARBA00023125"/>
    </source>
</evidence>
<dbReference type="InterPro" id="IPR010998">
    <property type="entry name" value="Integrase_recombinase_N"/>
</dbReference>
<evidence type="ECO:0000259" key="5">
    <source>
        <dbReference type="PROSITE" id="PS51898"/>
    </source>
</evidence>
<dbReference type="PANTHER" id="PTHR30349">
    <property type="entry name" value="PHAGE INTEGRASE-RELATED"/>
    <property type="match status" value="1"/>
</dbReference>
<organism evidence="7 8">
    <name type="scientific">Halorientalis persicus</name>
    <dbReference type="NCBI Taxonomy" id="1367881"/>
    <lineage>
        <taxon>Archaea</taxon>
        <taxon>Methanobacteriati</taxon>
        <taxon>Methanobacteriota</taxon>
        <taxon>Stenosarchaea group</taxon>
        <taxon>Halobacteria</taxon>
        <taxon>Halobacteriales</taxon>
        <taxon>Haloarculaceae</taxon>
        <taxon>Halorientalis</taxon>
    </lineage>
</organism>
<keyword evidence="2 4" id="KW-0238">DNA-binding</keyword>
<evidence type="ECO:0000259" key="6">
    <source>
        <dbReference type="PROSITE" id="PS51900"/>
    </source>
</evidence>
<dbReference type="Pfam" id="PF00589">
    <property type="entry name" value="Phage_integrase"/>
    <property type="match status" value="1"/>
</dbReference>
<dbReference type="InterPro" id="IPR002104">
    <property type="entry name" value="Integrase_catalytic"/>
</dbReference>
<dbReference type="SUPFAM" id="SSF56349">
    <property type="entry name" value="DNA breaking-rejoining enzymes"/>
    <property type="match status" value="1"/>
</dbReference>
<dbReference type="Gene3D" id="1.10.443.10">
    <property type="entry name" value="Intergrase catalytic core"/>
    <property type="match status" value="1"/>
</dbReference>
<feature type="domain" description="Core-binding (CB)" evidence="6">
    <location>
        <begin position="1"/>
        <end position="93"/>
    </location>
</feature>
<dbReference type="GO" id="GO:0006310">
    <property type="term" value="P:DNA recombination"/>
    <property type="evidence" value="ECO:0007669"/>
    <property type="project" value="UniProtKB-KW"/>
</dbReference>
<evidence type="ECO:0000256" key="3">
    <source>
        <dbReference type="ARBA" id="ARBA00023172"/>
    </source>
</evidence>
<dbReference type="Proteomes" id="UP000198775">
    <property type="component" value="Unassembled WGS sequence"/>
</dbReference>
<evidence type="ECO:0000313" key="8">
    <source>
        <dbReference type="Proteomes" id="UP000198775"/>
    </source>
</evidence>
<reference evidence="8" key="1">
    <citation type="submission" date="2016-10" db="EMBL/GenBank/DDBJ databases">
        <authorList>
            <person name="Varghese N."/>
            <person name="Submissions S."/>
        </authorList>
    </citation>
    <scope>NUCLEOTIDE SEQUENCE [LARGE SCALE GENOMIC DNA]</scope>
    <source>
        <strain evidence="8">IBRC-M 10043</strain>
    </source>
</reference>
<protein>
    <submittedName>
        <fullName evidence="7">Site-specific recombinase XerD</fullName>
    </submittedName>
</protein>
<evidence type="ECO:0000313" key="7">
    <source>
        <dbReference type="EMBL" id="SEO85213.1"/>
    </source>
</evidence>
<dbReference type="RefSeq" id="WP_092662667.1">
    <property type="nucleotide sequence ID" value="NZ_FOCX01000021.1"/>
</dbReference>